<evidence type="ECO:0000313" key="12">
    <source>
        <dbReference type="EMBL" id="KAG0690228.1"/>
    </source>
</evidence>
<dbReference type="Gene3D" id="1.50.40.10">
    <property type="entry name" value="Mitochondrial carrier domain"/>
    <property type="match status" value="2"/>
</dbReference>
<evidence type="ECO:0000256" key="8">
    <source>
        <dbReference type="ARBA" id="ARBA00023128"/>
    </source>
</evidence>
<name>A0A9P7BI19_9ASCO</name>
<evidence type="ECO:0000256" key="4">
    <source>
        <dbReference type="ARBA" id="ARBA00022692"/>
    </source>
</evidence>
<keyword evidence="4 10" id="KW-0812">Transmembrane</keyword>
<feature type="repeat" description="Solcar" evidence="10">
    <location>
        <begin position="285"/>
        <end position="384"/>
    </location>
</feature>
<dbReference type="InterPro" id="IPR018108">
    <property type="entry name" value="MCP_transmembrane"/>
</dbReference>
<dbReference type="PANTHER" id="PTHR45760:SF2">
    <property type="entry name" value="FI19922P1-RELATED"/>
    <property type="match status" value="1"/>
</dbReference>
<dbReference type="Proteomes" id="UP000697127">
    <property type="component" value="Unassembled WGS sequence"/>
</dbReference>
<keyword evidence="5" id="KW-0677">Repeat</keyword>
<evidence type="ECO:0000256" key="11">
    <source>
        <dbReference type="RuleBase" id="RU000488"/>
    </source>
</evidence>
<keyword evidence="8" id="KW-0496">Mitochondrion</keyword>
<gene>
    <name evidence="12" type="ORF">C6P40_003538</name>
</gene>
<dbReference type="Pfam" id="PF00153">
    <property type="entry name" value="Mito_carr"/>
    <property type="match status" value="4"/>
</dbReference>
<keyword evidence="13" id="KW-1185">Reference proteome</keyword>
<evidence type="ECO:0000256" key="9">
    <source>
        <dbReference type="ARBA" id="ARBA00023136"/>
    </source>
</evidence>
<comment type="subcellular location">
    <subcellularLocation>
        <location evidence="1">Mitochondrion inner membrane</location>
        <topology evidence="1">Multi-pass membrane protein</topology>
    </subcellularLocation>
</comment>
<evidence type="ECO:0000313" key="13">
    <source>
        <dbReference type="Proteomes" id="UP000697127"/>
    </source>
</evidence>
<comment type="caution">
    <text evidence="12">The sequence shown here is derived from an EMBL/GenBank/DDBJ whole genome shotgun (WGS) entry which is preliminary data.</text>
</comment>
<dbReference type="AlphaFoldDB" id="A0A9P7BI19"/>
<dbReference type="PROSITE" id="PS50920">
    <property type="entry name" value="SOLCAR"/>
    <property type="match status" value="3"/>
</dbReference>
<dbReference type="SUPFAM" id="SSF103506">
    <property type="entry name" value="Mitochondrial carrier"/>
    <property type="match status" value="1"/>
</dbReference>
<reference evidence="12" key="1">
    <citation type="submission" date="2020-11" db="EMBL/GenBank/DDBJ databases">
        <title>Kefir isolates.</title>
        <authorList>
            <person name="Marcisauskas S."/>
            <person name="Kim Y."/>
            <person name="Blasche S."/>
        </authorList>
    </citation>
    <scope>NUCLEOTIDE SEQUENCE</scope>
    <source>
        <strain evidence="12">Olga-1</strain>
    </source>
</reference>
<comment type="similarity">
    <text evidence="2 11">Belongs to the mitochondrial carrier (TC 2.A.29) family.</text>
</comment>
<keyword evidence="6" id="KW-0999">Mitochondrion inner membrane</keyword>
<sequence length="390" mass="42877">MGMSSEIAGAIEEGDNMFDQEQITLSGSITKPSTGIDLTLTQRMISACTGSLLTSLVVTPFDVVRIRLQQQEILYPIKKEAACCRKVFWENTTGSRIGGSIAASQAICNSTTCSPPELKFNGTFQGIQKIATEEGASTLYRGLGLTLVMAIPSNVVYFSGYEFLRDSSPLKQSFPILNPLLCGSIARVLAATSVAPLELIKTRIQAVPTGSNSTSSTIFQMVIRNSLQEIKNNGLQSIFKGLGLTLWRDVPFSGIYWSTYEYITHVLKTHTIIDDSNLHLSTDTALFLRSFIGGSLAGITAAIFTNPFDVGKTRMQVSFEDNELKVKNSSSRSKKNEESIFKFITQIYKNEGFTALYVGLLPRCMKIAPACAIMISTYEMTKKFFRDKTI</sequence>
<dbReference type="InterPro" id="IPR023395">
    <property type="entry name" value="MCP_dom_sf"/>
</dbReference>
<dbReference type="InterPro" id="IPR045315">
    <property type="entry name" value="Mtm1-like"/>
</dbReference>
<organism evidence="12 13">
    <name type="scientific">Pichia californica</name>
    <dbReference type="NCBI Taxonomy" id="460514"/>
    <lineage>
        <taxon>Eukaryota</taxon>
        <taxon>Fungi</taxon>
        <taxon>Dikarya</taxon>
        <taxon>Ascomycota</taxon>
        <taxon>Saccharomycotina</taxon>
        <taxon>Pichiomycetes</taxon>
        <taxon>Pichiales</taxon>
        <taxon>Pichiaceae</taxon>
        <taxon>Pichia</taxon>
    </lineage>
</organism>
<evidence type="ECO:0000256" key="6">
    <source>
        <dbReference type="ARBA" id="ARBA00022792"/>
    </source>
</evidence>
<keyword evidence="7" id="KW-1133">Transmembrane helix</keyword>
<dbReference type="InterPro" id="IPR002067">
    <property type="entry name" value="MCP"/>
</dbReference>
<dbReference type="OrthoDB" id="1747031at2759"/>
<evidence type="ECO:0000256" key="3">
    <source>
        <dbReference type="ARBA" id="ARBA00022448"/>
    </source>
</evidence>
<keyword evidence="3 11" id="KW-0813">Transport</keyword>
<feature type="repeat" description="Solcar" evidence="10">
    <location>
        <begin position="174"/>
        <end position="266"/>
    </location>
</feature>
<dbReference type="PANTHER" id="PTHR45760">
    <property type="entry name" value="FI19922P1-RELATED"/>
    <property type="match status" value="1"/>
</dbReference>
<dbReference type="GO" id="GO:0005743">
    <property type="term" value="C:mitochondrial inner membrane"/>
    <property type="evidence" value="ECO:0007669"/>
    <property type="project" value="UniProtKB-SubCell"/>
</dbReference>
<evidence type="ECO:0000256" key="1">
    <source>
        <dbReference type="ARBA" id="ARBA00004448"/>
    </source>
</evidence>
<feature type="repeat" description="Solcar" evidence="10">
    <location>
        <begin position="38"/>
        <end position="167"/>
    </location>
</feature>
<keyword evidence="9 10" id="KW-0472">Membrane</keyword>
<dbReference type="GO" id="GO:1990542">
    <property type="term" value="P:mitochondrial transmembrane transport"/>
    <property type="evidence" value="ECO:0007669"/>
    <property type="project" value="InterPro"/>
</dbReference>
<evidence type="ECO:0000256" key="10">
    <source>
        <dbReference type="PROSITE-ProRule" id="PRU00282"/>
    </source>
</evidence>
<evidence type="ECO:0000256" key="5">
    <source>
        <dbReference type="ARBA" id="ARBA00022737"/>
    </source>
</evidence>
<dbReference type="PRINTS" id="PR00926">
    <property type="entry name" value="MITOCARRIER"/>
</dbReference>
<proteinExistence type="inferred from homology"/>
<evidence type="ECO:0000256" key="2">
    <source>
        <dbReference type="ARBA" id="ARBA00006375"/>
    </source>
</evidence>
<accession>A0A9P7BI19</accession>
<evidence type="ECO:0000256" key="7">
    <source>
        <dbReference type="ARBA" id="ARBA00022989"/>
    </source>
</evidence>
<protein>
    <recommendedName>
        <fullName evidence="14">Mitochondrial carrier protein MTM1</fullName>
    </recommendedName>
</protein>
<evidence type="ECO:0008006" key="14">
    <source>
        <dbReference type="Google" id="ProtNLM"/>
    </source>
</evidence>
<dbReference type="EMBL" id="PUHW01000040">
    <property type="protein sequence ID" value="KAG0690228.1"/>
    <property type="molecule type" value="Genomic_DNA"/>
</dbReference>